<accession>A0A3D9JSR0</accession>
<proteinExistence type="predicted"/>
<name>A0A3D9JSR0_9BACL</name>
<evidence type="ECO:0000313" key="4">
    <source>
        <dbReference type="EMBL" id="RED76819.1"/>
    </source>
</evidence>
<sequence length="368" mass="39552">MNIYKRLGVKEMINAADSYTIIGGSLMPNEVIEAMSEAARAFVSIEELHDAVGKRLAELTRNEAAMVTGGAAAAMAIAAAACMAGADGELAGKLPCAEAGRNEILLYSCQNNGFVQAVRLTGAKVIELEDRTPDSDRQLREAITGRTACLLYFVSTQFERYAPPLGDVISICRERGVPVIVDAAAQLPPVSNLWAYTEMGVDLVIFSGGKTLRGPQNTGLVVGREDLIAACRAHSSPRSSVGRPMKVSKESLVGLLAAVERYVGLDQEELSRQYEFAVETICAHARRLGLRAERLYPGPTGQSYPRAALYPDPSCGYTAESLQAELKSGDPMIWVGLSEDKAAILVNPLHLQDREIALVCDRLARLVG</sequence>
<dbReference type="Proteomes" id="UP000256977">
    <property type="component" value="Unassembled WGS sequence"/>
</dbReference>
<feature type="domain" description="Aminotransferase class V" evidence="3">
    <location>
        <begin position="118"/>
        <end position="231"/>
    </location>
</feature>
<keyword evidence="4" id="KW-0808">Transferase</keyword>
<dbReference type="InterPro" id="IPR015421">
    <property type="entry name" value="PyrdxlP-dep_Trfase_major"/>
</dbReference>
<reference evidence="4 5" key="1">
    <citation type="submission" date="2018-07" db="EMBL/GenBank/DDBJ databases">
        <title>Genomic Encyclopedia of Type Strains, Phase III (KMG-III): the genomes of soil and plant-associated and newly described type strains.</title>
        <authorList>
            <person name="Whitman W."/>
        </authorList>
    </citation>
    <scope>NUCLEOTIDE SEQUENCE [LARGE SCALE GENOMIC DNA]</scope>
    <source>
        <strain evidence="4 5">CECT 7287</strain>
    </source>
</reference>
<evidence type="ECO:0000256" key="1">
    <source>
        <dbReference type="ARBA" id="ARBA00001933"/>
    </source>
</evidence>
<dbReference type="GO" id="GO:0004125">
    <property type="term" value="F:L-seryl-tRNA(Sec) selenium transferase activity"/>
    <property type="evidence" value="ECO:0007669"/>
    <property type="project" value="TreeGrafter"/>
</dbReference>
<keyword evidence="2" id="KW-0663">Pyridoxal phosphate</keyword>
<dbReference type="AlphaFoldDB" id="A0A3D9JSR0"/>
<evidence type="ECO:0000259" key="3">
    <source>
        <dbReference type="Pfam" id="PF00266"/>
    </source>
</evidence>
<dbReference type="InterPro" id="IPR015424">
    <property type="entry name" value="PyrdxlP-dep_Trfase"/>
</dbReference>
<dbReference type="Gene3D" id="3.40.640.10">
    <property type="entry name" value="Type I PLP-dependent aspartate aminotransferase-like (Major domain)"/>
    <property type="match status" value="1"/>
</dbReference>
<dbReference type="EMBL" id="QRDZ01000010">
    <property type="protein sequence ID" value="RED76819.1"/>
    <property type="molecule type" value="Genomic_DNA"/>
</dbReference>
<comment type="caution">
    <text evidence="4">The sequence shown here is derived from an EMBL/GenBank/DDBJ whole genome shotgun (WGS) entry which is preliminary data.</text>
</comment>
<evidence type="ECO:0000313" key="5">
    <source>
        <dbReference type="Proteomes" id="UP000256977"/>
    </source>
</evidence>
<dbReference type="PANTHER" id="PTHR32328:SF0">
    <property type="entry name" value="L-SERYL-TRNA(SEC) SELENIUM TRANSFERASE"/>
    <property type="match status" value="1"/>
</dbReference>
<dbReference type="PANTHER" id="PTHR32328">
    <property type="entry name" value="L-SERYL-TRNA(SEC) SELENIUM TRANSFERASE"/>
    <property type="match status" value="1"/>
</dbReference>
<gene>
    <name evidence="4" type="ORF">DFP98_11038</name>
</gene>
<organism evidence="4 5">
    <name type="scientific">Cohnella phaseoli</name>
    <dbReference type="NCBI Taxonomy" id="456490"/>
    <lineage>
        <taxon>Bacteria</taxon>
        <taxon>Bacillati</taxon>
        <taxon>Bacillota</taxon>
        <taxon>Bacilli</taxon>
        <taxon>Bacillales</taxon>
        <taxon>Paenibacillaceae</taxon>
        <taxon>Cohnella</taxon>
    </lineage>
</organism>
<keyword evidence="5" id="KW-1185">Reference proteome</keyword>
<comment type="cofactor">
    <cofactor evidence="1">
        <name>pyridoxal 5'-phosphate</name>
        <dbReference type="ChEBI" id="CHEBI:597326"/>
    </cofactor>
</comment>
<evidence type="ECO:0000256" key="2">
    <source>
        <dbReference type="ARBA" id="ARBA00022898"/>
    </source>
</evidence>
<dbReference type="SUPFAM" id="SSF53383">
    <property type="entry name" value="PLP-dependent transferases"/>
    <property type="match status" value="1"/>
</dbReference>
<dbReference type="InterPro" id="IPR000192">
    <property type="entry name" value="Aminotrans_V_dom"/>
</dbReference>
<dbReference type="RefSeq" id="WP_181917689.1">
    <property type="nucleotide sequence ID" value="NZ_QRDZ01000010.1"/>
</dbReference>
<dbReference type="Pfam" id="PF00266">
    <property type="entry name" value="Aminotran_5"/>
    <property type="match status" value="1"/>
</dbReference>
<protein>
    <submittedName>
        <fullName evidence="4">L-seryl-tRNA(Ser) seleniumtransferase</fullName>
    </submittedName>
</protein>